<accession>A0A2W5TVY6</accession>
<keyword evidence="5" id="KW-0805">Transcription regulation</keyword>
<evidence type="ECO:0000313" key="12">
    <source>
        <dbReference type="Proteomes" id="UP000249061"/>
    </source>
</evidence>
<dbReference type="InterPro" id="IPR003593">
    <property type="entry name" value="AAA+_ATPase"/>
</dbReference>
<dbReference type="Proteomes" id="UP000249061">
    <property type="component" value="Unassembled WGS sequence"/>
</dbReference>
<dbReference type="FunFam" id="3.40.50.300:FF:000006">
    <property type="entry name" value="DNA-binding transcriptional regulator NtrC"/>
    <property type="match status" value="1"/>
</dbReference>
<dbReference type="Gene3D" id="3.40.50.2300">
    <property type="match status" value="1"/>
</dbReference>
<dbReference type="InterPro" id="IPR002078">
    <property type="entry name" value="Sigma_54_int"/>
</dbReference>
<dbReference type="FunFam" id="3.40.50.2300:FF:000018">
    <property type="entry name" value="DNA-binding transcriptional regulator NtrC"/>
    <property type="match status" value="1"/>
</dbReference>
<dbReference type="CDD" id="cd00156">
    <property type="entry name" value="REC"/>
    <property type="match status" value="1"/>
</dbReference>
<dbReference type="InterPro" id="IPR025943">
    <property type="entry name" value="Sigma_54_int_dom_ATP-bd_2"/>
</dbReference>
<dbReference type="InterPro" id="IPR025662">
    <property type="entry name" value="Sigma_54_int_dom_ATP-bd_1"/>
</dbReference>
<dbReference type="Pfam" id="PF00158">
    <property type="entry name" value="Sigma54_activat"/>
    <property type="match status" value="1"/>
</dbReference>
<keyword evidence="2" id="KW-0547">Nucleotide-binding</keyword>
<evidence type="ECO:0000256" key="4">
    <source>
        <dbReference type="ARBA" id="ARBA00023012"/>
    </source>
</evidence>
<dbReference type="Gene3D" id="1.10.10.60">
    <property type="entry name" value="Homeodomain-like"/>
    <property type="match status" value="1"/>
</dbReference>
<evidence type="ECO:0000256" key="8">
    <source>
        <dbReference type="PROSITE-ProRule" id="PRU00169"/>
    </source>
</evidence>
<evidence type="ECO:0000256" key="7">
    <source>
        <dbReference type="ARBA" id="ARBA00023163"/>
    </source>
</evidence>
<dbReference type="EMBL" id="QFQP01000003">
    <property type="protein sequence ID" value="PZR16566.1"/>
    <property type="molecule type" value="Genomic_DNA"/>
</dbReference>
<dbReference type="InterPro" id="IPR027417">
    <property type="entry name" value="P-loop_NTPase"/>
</dbReference>
<dbReference type="PANTHER" id="PTHR32071:SF21">
    <property type="entry name" value="TRANSCRIPTIONAL REGULATORY PROTEIN FLGR"/>
    <property type="match status" value="1"/>
</dbReference>
<dbReference type="GO" id="GO:0000160">
    <property type="term" value="P:phosphorelay signal transduction system"/>
    <property type="evidence" value="ECO:0007669"/>
    <property type="project" value="UniProtKB-KW"/>
</dbReference>
<dbReference type="Gene3D" id="1.10.8.60">
    <property type="match status" value="1"/>
</dbReference>
<dbReference type="GO" id="GO:0006355">
    <property type="term" value="P:regulation of DNA-templated transcription"/>
    <property type="evidence" value="ECO:0007669"/>
    <property type="project" value="InterPro"/>
</dbReference>
<dbReference type="InterPro" id="IPR001789">
    <property type="entry name" value="Sig_transdc_resp-reg_receiver"/>
</dbReference>
<dbReference type="InterPro" id="IPR011006">
    <property type="entry name" value="CheY-like_superfamily"/>
</dbReference>
<dbReference type="SUPFAM" id="SSF52172">
    <property type="entry name" value="CheY-like"/>
    <property type="match status" value="1"/>
</dbReference>
<dbReference type="Pfam" id="PF25601">
    <property type="entry name" value="AAA_lid_14"/>
    <property type="match status" value="1"/>
</dbReference>
<keyword evidence="7" id="KW-0804">Transcription</keyword>
<dbReference type="PANTHER" id="PTHR32071">
    <property type="entry name" value="TRANSCRIPTIONAL REGULATORY PROTEIN"/>
    <property type="match status" value="1"/>
</dbReference>
<dbReference type="CDD" id="cd00009">
    <property type="entry name" value="AAA"/>
    <property type="match status" value="1"/>
</dbReference>
<keyword evidence="3" id="KW-0067">ATP-binding</keyword>
<name>A0A2W5TVY6_9BACT</name>
<evidence type="ECO:0000256" key="2">
    <source>
        <dbReference type="ARBA" id="ARBA00022741"/>
    </source>
</evidence>
<dbReference type="PROSITE" id="PS00688">
    <property type="entry name" value="SIGMA54_INTERACT_3"/>
    <property type="match status" value="1"/>
</dbReference>
<evidence type="ECO:0000256" key="1">
    <source>
        <dbReference type="ARBA" id="ARBA00022553"/>
    </source>
</evidence>
<dbReference type="PROSITE" id="PS50045">
    <property type="entry name" value="SIGMA54_INTERACT_4"/>
    <property type="match status" value="1"/>
</dbReference>
<keyword evidence="6" id="KW-0238">DNA-binding</keyword>
<evidence type="ECO:0000259" key="10">
    <source>
        <dbReference type="PROSITE" id="PS50110"/>
    </source>
</evidence>
<keyword evidence="1 8" id="KW-0597">Phosphoprotein</keyword>
<dbReference type="SMART" id="SM00382">
    <property type="entry name" value="AAA"/>
    <property type="match status" value="1"/>
</dbReference>
<organism evidence="11 12">
    <name type="scientific">Archangium gephyra</name>
    <dbReference type="NCBI Taxonomy" id="48"/>
    <lineage>
        <taxon>Bacteria</taxon>
        <taxon>Pseudomonadati</taxon>
        <taxon>Myxococcota</taxon>
        <taxon>Myxococcia</taxon>
        <taxon>Myxococcales</taxon>
        <taxon>Cystobacterineae</taxon>
        <taxon>Archangiaceae</taxon>
        <taxon>Archangium</taxon>
    </lineage>
</organism>
<sequence length="453" mass="49872">MPTRILVVDDDGAARQALKTLLTARGYEVDLAVDGSGAMERLAELPPELIVTDLDMPVVNGMELVRKVNEQNRELPVIVVTGASELTSAVAAMRAGAADYLTKPVDFEALLVSIERSLEHRNVRLENENLKRQHREAHGDGVQGLLGTSLSMQKVYEMARRVAPSRATVLITGQSGTGKGELARAIHALSPRADKPFVAVHCAALSETLLESELFGHEKGSFTGAERRRIGRFEQAHEGTLFLDEIGEIPASTQIKLLTVLQERRFERVGGNELVKVDVRILAATNRDLKADVAAGRFREDLFYRLNVVNIEMPPLRLRGGDVLSLAEHFLQRFALENHKQISGFSPRAKTKLRNHLWPGNVRELENAIERAVVLCDGALIEEDHLPHASATLESLEGITVPGATLAELERFAILKTLDAVDGSTTRAAQILDISVRTIQYRLNEYGRDKDAS</sequence>
<evidence type="ECO:0000256" key="3">
    <source>
        <dbReference type="ARBA" id="ARBA00022840"/>
    </source>
</evidence>
<dbReference type="AlphaFoldDB" id="A0A2W5TVY6"/>
<comment type="caution">
    <text evidence="11">The sequence shown here is derived from an EMBL/GenBank/DDBJ whole genome shotgun (WGS) entry which is preliminary data.</text>
</comment>
<dbReference type="GO" id="GO:0005524">
    <property type="term" value="F:ATP binding"/>
    <property type="evidence" value="ECO:0007669"/>
    <property type="project" value="UniProtKB-KW"/>
</dbReference>
<dbReference type="SMART" id="SM00448">
    <property type="entry name" value="REC"/>
    <property type="match status" value="1"/>
</dbReference>
<gene>
    <name evidence="11" type="ORF">DI536_05205</name>
</gene>
<dbReference type="SUPFAM" id="SSF52540">
    <property type="entry name" value="P-loop containing nucleoside triphosphate hydrolases"/>
    <property type="match status" value="1"/>
</dbReference>
<evidence type="ECO:0000256" key="5">
    <source>
        <dbReference type="ARBA" id="ARBA00023015"/>
    </source>
</evidence>
<dbReference type="PROSITE" id="PS50110">
    <property type="entry name" value="RESPONSE_REGULATORY"/>
    <property type="match status" value="1"/>
</dbReference>
<dbReference type="GO" id="GO:0043565">
    <property type="term" value="F:sequence-specific DNA binding"/>
    <property type="evidence" value="ECO:0007669"/>
    <property type="project" value="InterPro"/>
</dbReference>
<dbReference type="Gene3D" id="3.40.50.300">
    <property type="entry name" value="P-loop containing nucleotide triphosphate hydrolases"/>
    <property type="match status" value="1"/>
</dbReference>
<proteinExistence type="predicted"/>
<dbReference type="InterPro" id="IPR025944">
    <property type="entry name" value="Sigma_54_int_dom_CS"/>
</dbReference>
<feature type="domain" description="Response regulatory" evidence="10">
    <location>
        <begin position="4"/>
        <end position="118"/>
    </location>
</feature>
<dbReference type="SUPFAM" id="SSF46689">
    <property type="entry name" value="Homeodomain-like"/>
    <property type="match status" value="1"/>
</dbReference>
<dbReference type="InterPro" id="IPR058031">
    <property type="entry name" value="AAA_lid_NorR"/>
</dbReference>
<reference evidence="11 12" key="1">
    <citation type="submission" date="2017-08" db="EMBL/GenBank/DDBJ databases">
        <title>Infants hospitalized years apart are colonized by the same room-sourced microbial strains.</title>
        <authorList>
            <person name="Brooks B."/>
            <person name="Olm M.R."/>
            <person name="Firek B.A."/>
            <person name="Baker R."/>
            <person name="Thomas B.C."/>
            <person name="Morowitz M.J."/>
            <person name="Banfield J.F."/>
        </authorList>
    </citation>
    <scope>NUCLEOTIDE SEQUENCE [LARGE SCALE GENOMIC DNA]</scope>
    <source>
        <strain evidence="11">S2_003_000_R2_14</strain>
    </source>
</reference>
<dbReference type="Pfam" id="PF02954">
    <property type="entry name" value="HTH_8"/>
    <property type="match status" value="1"/>
</dbReference>
<feature type="domain" description="Sigma-54 factor interaction" evidence="9">
    <location>
        <begin position="145"/>
        <end position="374"/>
    </location>
</feature>
<dbReference type="Pfam" id="PF00072">
    <property type="entry name" value="Response_reg"/>
    <property type="match status" value="1"/>
</dbReference>
<evidence type="ECO:0000256" key="6">
    <source>
        <dbReference type="ARBA" id="ARBA00023125"/>
    </source>
</evidence>
<protein>
    <submittedName>
        <fullName evidence="11">Transcriptional regulator</fullName>
    </submittedName>
</protein>
<evidence type="ECO:0000313" key="11">
    <source>
        <dbReference type="EMBL" id="PZR16566.1"/>
    </source>
</evidence>
<dbReference type="InterPro" id="IPR009057">
    <property type="entry name" value="Homeodomain-like_sf"/>
</dbReference>
<keyword evidence="4" id="KW-0902">Two-component regulatory system</keyword>
<evidence type="ECO:0000259" key="9">
    <source>
        <dbReference type="PROSITE" id="PS50045"/>
    </source>
</evidence>
<dbReference type="InterPro" id="IPR002197">
    <property type="entry name" value="HTH_Fis"/>
</dbReference>
<dbReference type="PROSITE" id="PS00675">
    <property type="entry name" value="SIGMA54_INTERACT_1"/>
    <property type="match status" value="1"/>
</dbReference>
<dbReference type="PROSITE" id="PS00676">
    <property type="entry name" value="SIGMA54_INTERACT_2"/>
    <property type="match status" value="1"/>
</dbReference>
<feature type="modified residue" description="4-aspartylphosphate" evidence="8">
    <location>
        <position position="53"/>
    </location>
</feature>